<evidence type="ECO:0000313" key="3">
    <source>
        <dbReference type="Proteomes" id="UP000007431"/>
    </source>
</evidence>
<dbReference type="GeneID" id="9597881"/>
<dbReference type="AlphaFoldDB" id="D8QGU5"/>
<feature type="region of interest" description="Disordered" evidence="1">
    <location>
        <begin position="236"/>
        <end position="294"/>
    </location>
</feature>
<dbReference type="HOGENOM" id="CLU_681779_0_0_1"/>
<sequence length="408" mass="46163">MASIPSDAFSTIKKMHECPMVNHPVLDLDPGRYKRQIEHFEYYWGLEKGGIDLESPLNRILLRADMSERLKKREWTIMPTQETLQAILSMAEHNKTATLHERRHCLLELNSQEYEYDFVPLHLLKRGGHPSLYVNRGRSTRAVRAPYKSMPRIRSQAHPLFVLWMASEILDTTATFVMPEDQAKAMMFPLSRIILCWLNEPPEEWYMGANVWKPHRHPLSDDGCEVRPTLCTSRETNAAQGGKVRRSTRAPCRQPKTKARAASKPYARLDARHPTQRTSALPHPGVESADDVEGGMGRDRADILAWIDDAASSTSGGVACRRRTRASSSWPSTWLEAEEKEDAELARYRRERARDADDALNPTTNVLLGSGLIIGNGVDWSGYSSNNWAARIYDVCLLGQDPYAAAPE</sequence>
<dbReference type="KEGG" id="scm:SCHCO_02752466"/>
<accession>D8QGU5</accession>
<reference evidence="2 3" key="1">
    <citation type="journal article" date="2010" name="Nat. Biotechnol.">
        <title>Genome sequence of the model mushroom Schizophyllum commune.</title>
        <authorList>
            <person name="Ohm R.A."/>
            <person name="de Jong J.F."/>
            <person name="Lugones L.G."/>
            <person name="Aerts A."/>
            <person name="Kothe E."/>
            <person name="Stajich J.E."/>
            <person name="de Vries R.P."/>
            <person name="Record E."/>
            <person name="Levasseur A."/>
            <person name="Baker S.E."/>
            <person name="Bartholomew K.A."/>
            <person name="Coutinho P.M."/>
            <person name="Erdmann S."/>
            <person name="Fowler T.J."/>
            <person name="Gathman A.C."/>
            <person name="Lombard V."/>
            <person name="Henrissat B."/>
            <person name="Knabe N."/>
            <person name="Kuees U."/>
            <person name="Lilly W.W."/>
            <person name="Lindquist E."/>
            <person name="Lucas S."/>
            <person name="Magnuson J.K."/>
            <person name="Piumi F."/>
            <person name="Raudaskoski M."/>
            <person name="Salamov A."/>
            <person name="Schmutz J."/>
            <person name="Schwarze F.W.M.R."/>
            <person name="vanKuyk P.A."/>
            <person name="Horton J.S."/>
            <person name="Grigoriev I.V."/>
            <person name="Woesten H.A.B."/>
        </authorList>
    </citation>
    <scope>NUCLEOTIDE SEQUENCE [LARGE SCALE GENOMIC DNA]</scope>
    <source>
        <strain evidence="3">H4-8 / FGSC 9210</strain>
    </source>
</reference>
<keyword evidence="3" id="KW-1185">Reference proteome</keyword>
<dbReference type="VEuPathDB" id="FungiDB:SCHCODRAFT_02752466"/>
<proteinExistence type="predicted"/>
<name>D8QGU5_SCHCM</name>
<dbReference type="Proteomes" id="UP000007431">
    <property type="component" value="Unassembled WGS sequence"/>
</dbReference>
<dbReference type="InParanoid" id="D8QGU5"/>
<evidence type="ECO:0000256" key="1">
    <source>
        <dbReference type="SAM" id="MobiDB-lite"/>
    </source>
</evidence>
<dbReference type="OrthoDB" id="3133596at2759"/>
<evidence type="ECO:0000313" key="2">
    <source>
        <dbReference type="EMBL" id="EFI92556.1"/>
    </source>
</evidence>
<dbReference type="EMBL" id="GL377312">
    <property type="protein sequence ID" value="EFI92556.1"/>
    <property type="molecule type" value="Genomic_DNA"/>
</dbReference>
<gene>
    <name evidence="2" type="ORF">SCHCODRAFT_237689</name>
</gene>
<dbReference type="RefSeq" id="XP_003027459.1">
    <property type="nucleotide sequence ID" value="XM_003027413.1"/>
</dbReference>
<organism evidence="3">
    <name type="scientific">Schizophyllum commune (strain H4-8 / FGSC 9210)</name>
    <name type="common">Split gill fungus</name>
    <dbReference type="NCBI Taxonomy" id="578458"/>
    <lineage>
        <taxon>Eukaryota</taxon>
        <taxon>Fungi</taxon>
        <taxon>Dikarya</taxon>
        <taxon>Basidiomycota</taxon>
        <taxon>Agaricomycotina</taxon>
        <taxon>Agaricomycetes</taxon>
        <taxon>Agaricomycetidae</taxon>
        <taxon>Agaricales</taxon>
        <taxon>Schizophyllaceae</taxon>
        <taxon>Schizophyllum</taxon>
    </lineage>
</organism>
<evidence type="ECO:0008006" key="4">
    <source>
        <dbReference type="Google" id="ProtNLM"/>
    </source>
</evidence>
<dbReference type="eggNOG" id="ENOG502SZG8">
    <property type="taxonomic scope" value="Eukaryota"/>
</dbReference>
<protein>
    <recommendedName>
        <fullName evidence="4">HNH nuclease domain-containing protein</fullName>
    </recommendedName>
</protein>